<dbReference type="Pfam" id="PF13371">
    <property type="entry name" value="TPR_9"/>
    <property type="match status" value="1"/>
</dbReference>
<organism evidence="3 4">
    <name type="scientific">Leminorella richardii</name>
    <dbReference type="NCBI Taxonomy" id="158841"/>
    <lineage>
        <taxon>Bacteria</taxon>
        <taxon>Pseudomonadati</taxon>
        <taxon>Pseudomonadota</taxon>
        <taxon>Gammaproteobacteria</taxon>
        <taxon>Enterobacterales</taxon>
        <taxon>Budviciaceae</taxon>
        <taxon>Leminorella</taxon>
    </lineage>
</organism>
<name>A0A2X4UZU2_9GAMM</name>
<dbReference type="RefSeq" id="WP_111740542.1">
    <property type="nucleotide sequence ID" value="NZ_LR698987.1"/>
</dbReference>
<evidence type="ECO:0000256" key="1">
    <source>
        <dbReference type="ARBA" id="ARBA00007100"/>
    </source>
</evidence>
<evidence type="ECO:0000313" key="4">
    <source>
        <dbReference type="Proteomes" id="UP000249005"/>
    </source>
</evidence>
<evidence type="ECO:0000313" key="3">
    <source>
        <dbReference type="EMBL" id="SQI41368.1"/>
    </source>
</evidence>
<dbReference type="EMBL" id="LS483470">
    <property type="protein sequence ID" value="SQI41368.1"/>
    <property type="molecule type" value="Genomic_DNA"/>
</dbReference>
<evidence type="ECO:0000259" key="2">
    <source>
        <dbReference type="Pfam" id="PF13369"/>
    </source>
</evidence>
<sequence length="274" mass="30966">MSRDSISNFEFNSHSLLDGICLITRLIRDDFSESDVRSELDTLAAQARSRIPEDLGADLQLERLLELFYHTWKFGSADGVYNLSETLWLDNVLKTHTGAPSSLGTILIYIADRLGIPLYPVMFPTQLLVKADWLDGDSWVINPLNGETLTCHVLDIWLKGHLGINAKLTYDDLNDTENSQIIIKLLGTLKGSLMQEKRPEMALRASELALSFDPEDPYEIRDRGLIYAQLDCNHIAARDLNYFIEQCPEDPVTEVIKMQLNNIEQTDSGSITLH</sequence>
<protein>
    <recommendedName>
        <fullName evidence="2">Protein SirB1 N-terminal domain-containing protein</fullName>
    </recommendedName>
</protein>
<dbReference type="OrthoDB" id="232498at2"/>
<dbReference type="InterPro" id="IPR032698">
    <property type="entry name" value="SirB1_N"/>
</dbReference>
<dbReference type="NCBIfam" id="NF008188">
    <property type="entry name" value="PRK10941.1"/>
    <property type="match status" value="1"/>
</dbReference>
<dbReference type="SUPFAM" id="SSF48452">
    <property type="entry name" value="TPR-like"/>
    <property type="match status" value="1"/>
</dbReference>
<dbReference type="Pfam" id="PF13369">
    <property type="entry name" value="Transglut_core2"/>
    <property type="match status" value="1"/>
</dbReference>
<keyword evidence="4" id="KW-1185">Reference proteome</keyword>
<proteinExistence type="inferred from homology"/>
<accession>A0A2X4UZU2</accession>
<comment type="similarity">
    <text evidence="1">Belongs to the UPF0162 family.</text>
</comment>
<feature type="domain" description="Protein SirB1 N-terminal" evidence="2">
    <location>
        <begin position="35"/>
        <end position="186"/>
    </location>
</feature>
<reference evidence="3 4" key="1">
    <citation type="submission" date="2018-06" db="EMBL/GenBank/DDBJ databases">
        <authorList>
            <consortium name="Pathogen Informatics"/>
            <person name="Doyle S."/>
        </authorList>
    </citation>
    <scope>NUCLEOTIDE SEQUENCE [LARGE SCALE GENOMIC DNA]</scope>
    <source>
        <strain evidence="3 4">NCTC12151</strain>
    </source>
</reference>
<dbReference type="Proteomes" id="UP000249005">
    <property type="component" value="Chromosome 1"/>
</dbReference>
<gene>
    <name evidence="3" type="ORF">NCTC12151_02036</name>
</gene>
<dbReference type="InterPro" id="IPR011990">
    <property type="entry name" value="TPR-like_helical_dom_sf"/>
</dbReference>
<dbReference type="AlphaFoldDB" id="A0A2X4UZU2"/>
<dbReference type="KEGG" id="lri:NCTC12151_02036"/>